<dbReference type="GO" id="GO:0022857">
    <property type="term" value="F:transmembrane transporter activity"/>
    <property type="evidence" value="ECO:0007669"/>
    <property type="project" value="TreeGrafter"/>
</dbReference>
<keyword evidence="6" id="KW-1185">Reference proteome</keyword>
<dbReference type="InterPro" id="IPR003593">
    <property type="entry name" value="AAA+_ATPase"/>
</dbReference>
<dbReference type="OrthoDB" id="9787227at2"/>
<dbReference type="AlphaFoldDB" id="A0A8B2P5X2"/>
<dbReference type="Pfam" id="PF00005">
    <property type="entry name" value="ABC_tran"/>
    <property type="match status" value="1"/>
</dbReference>
<evidence type="ECO:0000256" key="1">
    <source>
        <dbReference type="ARBA" id="ARBA00005417"/>
    </source>
</evidence>
<dbReference type="SMART" id="SM00382">
    <property type="entry name" value="AAA"/>
    <property type="match status" value="1"/>
</dbReference>
<evidence type="ECO:0000313" key="5">
    <source>
        <dbReference type="EMBL" id="RAI03969.1"/>
    </source>
</evidence>
<dbReference type="Gene3D" id="3.40.50.300">
    <property type="entry name" value="P-loop containing nucleotide triphosphate hydrolases"/>
    <property type="match status" value="1"/>
</dbReference>
<comment type="similarity">
    <text evidence="1">Belongs to the ABC transporter superfamily.</text>
</comment>
<dbReference type="GO" id="GO:0016887">
    <property type="term" value="F:ATP hydrolysis activity"/>
    <property type="evidence" value="ECO:0007669"/>
    <property type="project" value="InterPro"/>
</dbReference>
<dbReference type="InterPro" id="IPR015854">
    <property type="entry name" value="ABC_transpr_LolD-like"/>
</dbReference>
<evidence type="ECO:0000259" key="4">
    <source>
        <dbReference type="PROSITE" id="PS50893"/>
    </source>
</evidence>
<protein>
    <submittedName>
        <fullName evidence="5">ABC transporter ATP-binding protein</fullName>
    </submittedName>
</protein>
<dbReference type="InterPro" id="IPR003439">
    <property type="entry name" value="ABC_transporter-like_ATP-bd"/>
</dbReference>
<dbReference type="RefSeq" id="WP_111343076.1">
    <property type="nucleotide sequence ID" value="NZ_QHHQ01000001.1"/>
</dbReference>
<dbReference type="InterPro" id="IPR027417">
    <property type="entry name" value="P-loop_NTPase"/>
</dbReference>
<dbReference type="GO" id="GO:0005524">
    <property type="term" value="F:ATP binding"/>
    <property type="evidence" value="ECO:0007669"/>
    <property type="project" value="UniProtKB-KW"/>
</dbReference>
<evidence type="ECO:0000256" key="2">
    <source>
        <dbReference type="ARBA" id="ARBA00022741"/>
    </source>
</evidence>
<dbReference type="EMBL" id="QHHQ01000001">
    <property type="protein sequence ID" value="RAI03969.1"/>
    <property type="molecule type" value="Genomic_DNA"/>
</dbReference>
<dbReference type="GO" id="GO:0005886">
    <property type="term" value="C:plasma membrane"/>
    <property type="evidence" value="ECO:0007669"/>
    <property type="project" value="TreeGrafter"/>
</dbReference>
<evidence type="ECO:0000313" key="6">
    <source>
        <dbReference type="Proteomes" id="UP000249590"/>
    </source>
</evidence>
<accession>A0A8B2P5X2</accession>
<evidence type="ECO:0000256" key="3">
    <source>
        <dbReference type="ARBA" id="ARBA00022840"/>
    </source>
</evidence>
<dbReference type="SUPFAM" id="SSF52540">
    <property type="entry name" value="P-loop containing nucleoside triphosphate hydrolases"/>
    <property type="match status" value="1"/>
</dbReference>
<proteinExistence type="inferred from homology"/>
<reference evidence="5 6" key="1">
    <citation type="submission" date="2018-05" db="EMBL/GenBank/DDBJ databases">
        <title>Acuticoccus sediminis sp. nov., isolated from deep-sea sediment of Indian Ocean.</title>
        <authorList>
            <person name="Liu X."/>
            <person name="Lai Q."/>
            <person name="Du Y."/>
            <person name="Sun F."/>
            <person name="Zhang X."/>
            <person name="Wang S."/>
            <person name="Shao Z."/>
        </authorList>
    </citation>
    <scope>NUCLEOTIDE SEQUENCE [LARGE SCALE GENOMIC DNA]</scope>
    <source>
        <strain evidence="5 6">PTG4-2</strain>
    </source>
</reference>
<comment type="caution">
    <text evidence="5">The sequence shown here is derived from an EMBL/GenBank/DDBJ whole genome shotgun (WGS) entry which is preliminary data.</text>
</comment>
<dbReference type="PANTHER" id="PTHR24220">
    <property type="entry name" value="IMPORT ATP-BINDING PROTEIN"/>
    <property type="match status" value="1"/>
</dbReference>
<keyword evidence="2" id="KW-0547">Nucleotide-binding</keyword>
<gene>
    <name evidence="5" type="ORF">DLJ53_05750</name>
</gene>
<dbReference type="InterPro" id="IPR017871">
    <property type="entry name" value="ABC_transporter-like_CS"/>
</dbReference>
<name>A0A8B2P5X2_9HYPH</name>
<sequence>MGLPLAVSQLVVTAADRRLLDIPDFTARSGECVGIKGPSGAGKSTFLYALAGLLPNATGKVVWGEADVLALRAGARARFRRDFVGLVFQDFLLFEELGAEANASIGTAFAPRRRRDTMRRRSRQHLDELGVPAGRRAVRTYSGGERQRIALARALAADPGVILADEPTASLDAAAKGQLIGDLVGAARSGGKTLIAVSHDTALLDAMDRTVTVMNGVLLPNAAPAGADHA</sequence>
<feature type="domain" description="ABC transporter" evidence="4">
    <location>
        <begin position="5"/>
        <end position="230"/>
    </location>
</feature>
<organism evidence="5 6">
    <name type="scientific">Acuticoccus sediminis</name>
    <dbReference type="NCBI Taxonomy" id="2184697"/>
    <lineage>
        <taxon>Bacteria</taxon>
        <taxon>Pseudomonadati</taxon>
        <taxon>Pseudomonadota</taxon>
        <taxon>Alphaproteobacteria</taxon>
        <taxon>Hyphomicrobiales</taxon>
        <taxon>Amorphaceae</taxon>
        <taxon>Acuticoccus</taxon>
    </lineage>
</organism>
<dbReference type="PROSITE" id="PS50893">
    <property type="entry name" value="ABC_TRANSPORTER_2"/>
    <property type="match status" value="1"/>
</dbReference>
<dbReference type="Proteomes" id="UP000249590">
    <property type="component" value="Unassembled WGS sequence"/>
</dbReference>
<keyword evidence="3 5" id="KW-0067">ATP-binding</keyword>
<dbReference type="PROSITE" id="PS00211">
    <property type="entry name" value="ABC_TRANSPORTER_1"/>
    <property type="match status" value="1"/>
</dbReference>